<feature type="repeat" description="PPR" evidence="3">
    <location>
        <begin position="247"/>
        <end position="281"/>
    </location>
</feature>
<keyword evidence="5" id="KW-1185">Reference proteome</keyword>
<organism evidence="4 5">
    <name type="scientific">Stylosanthes scabra</name>
    <dbReference type="NCBI Taxonomy" id="79078"/>
    <lineage>
        <taxon>Eukaryota</taxon>
        <taxon>Viridiplantae</taxon>
        <taxon>Streptophyta</taxon>
        <taxon>Embryophyta</taxon>
        <taxon>Tracheophyta</taxon>
        <taxon>Spermatophyta</taxon>
        <taxon>Magnoliopsida</taxon>
        <taxon>eudicotyledons</taxon>
        <taxon>Gunneridae</taxon>
        <taxon>Pentapetalae</taxon>
        <taxon>rosids</taxon>
        <taxon>fabids</taxon>
        <taxon>Fabales</taxon>
        <taxon>Fabaceae</taxon>
        <taxon>Papilionoideae</taxon>
        <taxon>50 kb inversion clade</taxon>
        <taxon>dalbergioids sensu lato</taxon>
        <taxon>Dalbergieae</taxon>
        <taxon>Pterocarpus clade</taxon>
        <taxon>Stylosanthes</taxon>
    </lineage>
</organism>
<evidence type="ECO:0000313" key="4">
    <source>
        <dbReference type="EMBL" id="MED6149934.1"/>
    </source>
</evidence>
<dbReference type="PROSITE" id="PS51375">
    <property type="entry name" value="PPR"/>
    <property type="match status" value="1"/>
</dbReference>
<dbReference type="Proteomes" id="UP001341840">
    <property type="component" value="Unassembled WGS sequence"/>
</dbReference>
<dbReference type="InterPro" id="IPR002885">
    <property type="entry name" value="PPR_rpt"/>
</dbReference>
<keyword evidence="2" id="KW-0677">Repeat</keyword>
<evidence type="ECO:0000256" key="1">
    <source>
        <dbReference type="ARBA" id="ARBA00007626"/>
    </source>
</evidence>
<sequence>MPADHAMKLELIIKNYGLMEAEEYFLSIPETAAKKAACLPLLHAYVRARDTNRAETFMVKLYELGLVVSPHHYNEMMKLYLATCEYMKVPLVIEQMKRNRIPCNVLSYNLWMNACGEGGRQGVADVEKVFRIMQNDVNVQVGWSSLATLANVYMKAGQAEKAIMVLKNAETKLSTCNRLGYFFLITLYTSLGKKEEVLRLWEVSKAVYGGISCANYICILTSLVKLGDIIEAKRIFTEWESNCKKYDIRVSNVLLGAYMRKGLIEDAESLHAHTLEKGGCPNYKTWEILIEGFVKSHKMDKAIVAMKRALTMLKYCDWRPPHGLILAIAEYLEKHQNFEVANEFITDIRGFGLANISLYKILLRMHLSGGRPHFHILKMIDEDNIEMDNDEILKAFNR</sequence>
<comment type="caution">
    <text evidence="4">The sequence shown here is derived from an EMBL/GenBank/DDBJ whole genome shotgun (WGS) entry which is preliminary data.</text>
</comment>
<evidence type="ECO:0000313" key="5">
    <source>
        <dbReference type="Proteomes" id="UP001341840"/>
    </source>
</evidence>
<accession>A0ABU6TMB3</accession>
<dbReference type="PANTHER" id="PTHR45717">
    <property type="entry name" value="OS12G0527900 PROTEIN"/>
    <property type="match status" value="1"/>
</dbReference>
<dbReference type="Pfam" id="PF13812">
    <property type="entry name" value="PPR_3"/>
    <property type="match status" value="1"/>
</dbReference>
<dbReference type="Gene3D" id="1.25.40.10">
    <property type="entry name" value="Tetratricopeptide repeat domain"/>
    <property type="match status" value="2"/>
</dbReference>
<reference evidence="4 5" key="1">
    <citation type="journal article" date="2023" name="Plants (Basel)">
        <title>Bridging the Gap: Combining Genomics and Transcriptomics Approaches to Understand Stylosanthes scabra, an Orphan Legume from the Brazilian Caatinga.</title>
        <authorList>
            <person name="Ferreira-Neto J.R.C."/>
            <person name="da Silva M.D."/>
            <person name="Binneck E."/>
            <person name="de Melo N.F."/>
            <person name="da Silva R.H."/>
            <person name="de Melo A.L.T.M."/>
            <person name="Pandolfi V."/>
            <person name="Bustamante F.O."/>
            <person name="Brasileiro-Vidal A.C."/>
            <person name="Benko-Iseppon A.M."/>
        </authorList>
    </citation>
    <scope>NUCLEOTIDE SEQUENCE [LARGE SCALE GENOMIC DNA]</scope>
    <source>
        <tissue evidence="4">Leaves</tissue>
    </source>
</reference>
<gene>
    <name evidence="4" type="ORF">PIB30_067364</name>
</gene>
<proteinExistence type="inferred from homology"/>
<evidence type="ECO:0000256" key="3">
    <source>
        <dbReference type="PROSITE-ProRule" id="PRU00708"/>
    </source>
</evidence>
<dbReference type="PANTHER" id="PTHR45717:SF13">
    <property type="entry name" value="OS02G0796400 PROTEIN"/>
    <property type="match status" value="1"/>
</dbReference>
<evidence type="ECO:0000256" key="2">
    <source>
        <dbReference type="ARBA" id="ARBA00022737"/>
    </source>
</evidence>
<dbReference type="InterPro" id="IPR011990">
    <property type="entry name" value="TPR-like_helical_dom_sf"/>
</dbReference>
<dbReference type="SUPFAM" id="SSF48452">
    <property type="entry name" value="TPR-like"/>
    <property type="match status" value="1"/>
</dbReference>
<name>A0ABU6TMB3_9FABA</name>
<evidence type="ECO:0008006" key="6">
    <source>
        <dbReference type="Google" id="ProtNLM"/>
    </source>
</evidence>
<dbReference type="EMBL" id="JASCZI010091323">
    <property type="protein sequence ID" value="MED6149934.1"/>
    <property type="molecule type" value="Genomic_DNA"/>
</dbReference>
<protein>
    <recommendedName>
        <fullName evidence="6">Pentatricopeptide repeat-containing protein</fullName>
    </recommendedName>
</protein>
<comment type="similarity">
    <text evidence="1">Belongs to the PPR family. P subfamily.</text>
</comment>
<dbReference type="Pfam" id="PF01535">
    <property type="entry name" value="PPR"/>
    <property type="match status" value="1"/>
</dbReference>